<comment type="function">
    <text evidence="1">DNA ligase that catalyzes the formation of phosphodiester linkages between 5'-phosphoryl and 3'-hydroxyl groups in double-stranded DNA using NAD as a coenzyme and as the energy source for the reaction. It is essential for DNA replication and repair of damaged DNA.</text>
</comment>
<dbReference type="Gene3D" id="3.40.50.10190">
    <property type="entry name" value="BRCT domain"/>
    <property type="match status" value="1"/>
</dbReference>
<dbReference type="Pfam" id="PF01653">
    <property type="entry name" value="DNA_ligase_aden"/>
    <property type="match status" value="1"/>
</dbReference>
<dbReference type="AlphaFoldDB" id="Q2Q0G8"/>
<dbReference type="EMBL" id="DQ257434">
    <property type="protein sequence ID" value="ABB82962.1"/>
    <property type="molecule type" value="Genomic_DNA"/>
</dbReference>
<feature type="region of interest" description="Disordered" evidence="12">
    <location>
        <begin position="687"/>
        <end position="707"/>
    </location>
</feature>
<dbReference type="SMART" id="SM00532">
    <property type="entry name" value="LIGANc"/>
    <property type="match status" value="1"/>
</dbReference>
<dbReference type="InterPro" id="IPR013840">
    <property type="entry name" value="DNAligase_N"/>
</dbReference>
<keyword evidence="4" id="KW-0235">DNA replication</keyword>
<dbReference type="Pfam" id="PF03120">
    <property type="entry name" value="OB_DNA_ligase"/>
    <property type="match status" value="1"/>
</dbReference>
<dbReference type="SUPFAM" id="SSF50249">
    <property type="entry name" value="Nucleic acid-binding proteins"/>
    <property type="match status" value="1"/>
</dbReference>
<dbReference type="GO" id="GO:0003677">
    <property type="term" value="F:DNA binding"/>
    <property type="evidence" value="ECO:0007669"/>
    <property type="project" value="InterPro"/>
</dbReference>
<evidence type="ECO:0000256" key="7">
    <source>
        <dbReference type="ARBA" id="ARBA00022833"/>
    </source>
</evidence>
<sequence length="707" mass="78430">MHGGAGDISEADRLASEIQRHSELYYNYAEPEITDAQFDLLIQRLREIDPSNPQLEKVGADPAPGSVKVEHIYPMLSLDKANTPQEIAHFVNITSAATQRFVVQPKLDGSAISLEYRRGMLVRAVTRGSGTRGEDVTRNVRRIPNIPNRIKWRGNCFVRGEVVMLLDTYRENYAEVAPNPRNLAAGALRQKNPESGKARAEDLRFFAYDVKFPEGASGEESKAPLNYIHDSQILEWLFTMDIQPAGRFVVEADDSDEVIELLISKTEEAIGSREEMPWEIDGLVIKVDELTKRPLLGETAHHPRWALAWKFPPEEATTVVMSVDWQTGRTGNVTPVARVAPVMVSGVTVENTTLHNPGEVERLGLKIGDRVMIVRRGDVIPKITKVIGQATGTDLEGRRHSDGTPFHEALPERIDVEPPSVCPRCGTNLHSEGAFLKCRNSGCPSRVVRSILYWCKSLEIDGVGEKLANQLVESGLAPELADLYRLSHADVLSLERMGEKSARRVIDQIQSKRKMSLDHFIASLGLPRIGPEIASMISKEIKTIENFRNLVNTWSSGREETTDILPRLVAIDGIGEIVARLFLDGSKSNWSQIEDLSSLLEITPMQTENRSIGPLAGLTLCITGSMTRPRKEVELLIRSAGGKVVSSVSSRLDYLIAGDAAGSKLEKATRLQVSVLNEEQLMQKIGKNHGEKITEESTNTQRSLFEY</sequence>
<proteinExistence type="inferred from homology"/>
<evidence type="ECO:0000256" key="4">
    <source>
        <dbReference type="ARBA" id="ARBA00022705"/>
    </source>
</evidence>
<evidence type="ECO:0000256" key="5">
    <source>
        <dbReference type="ARBA" id="ARBA00022723"/>
    </source>
</evidence>
<dbReference type="InterPro" id="IPR004150">
    <property type="entry name" value="NAD_DNA_ligase_OB"/>
</dbReference>
<protein>
    <recommendedName>
        <fullName evidence="2">DNA ligase (NAD(+))</fullName>
        <ecNumber evidence="2">6.5.1.2</ecNumber>
    </recommendedName>
</protein>
<evidence type="ECO:0000313" key="14">
    <source>
        <dbReference type="EMBL" id="ABB82962.1"/>
    </source>
</evidence>
<feature type="domain" description="BRCT" evidence="13">
    <location>
        <begin position="610"/>
        <end position="685"/>
    </location>
</feature>
<dbReference type="SUPFAM" id="SSF47781">
    <property type="entry name" value="RuvA domain 2-like"/>
    <property type="match status" value="1"/>
</dbReference>
<accession>Q2Q0G8</accession>
<dbReference type="Gene3D" id="1.10.150.20">
    <property type="entry name" value="5' to 3' exonuclease, C-terminal subdomain"/>
    <property type="match status" value="2"/>
</dbReference>
<evidence type="ECO:0000256" key="12">
    <source>
        <dbReference type="SAM" id="MobiDB-lite"/>
    </source>
</evidence>
<dbReference type="InterPro" id="IPR003583">
    <property type="entry name" value="Hlx-hairpin-Hlx_DNA-bd_motif"/>
</dbReference>
<dbReference type="GO" id="GO:0006260">
    <property type="term" value="P:DNA replication"/>
    <property type="evidence" value="ECO:0007669"/>
    <property type="project" value="UniProtKB-KW"/>
</dbReference>
<dbReference type="Pfam" id="PF14520">
    <property type="entry name" value="HHH_5"/>
    <property type="match status" value="1"/>
</dbReference>
<name>Q2Q0G8_9ZZZZ</name>
<keyword evidence="8" id="KW-0460">Magnesium</keyword>
<evidence type="ECO:0000256" key="11">
    <source>
        <dbReference type="ARBA" id="ARBA00034005"/>
    </source>
</evidence>
<dbReference type="SUPFAM" id="SSF52113">
    <property type="entry name" value="BRCT domain"/>
    <property type="match status" value="1"/>
</dbReference>
<dbReference type="Gene3D" id="3.30.470.30">
    <property type="entry name" value="DNA ligase/mRNA capping enzyme"/>
    <property type="match status" value="1"/>
</dbReference>
<dbReference type="HAMAP" id="MF_01588">
    <property type="entry name" value="DNA_ligase_A"/>
    <property type="match status" value="1"/>
</dbReference>
<dbReference type="InterPro" id="IPR010994">
    <property type="entry name" value="RuvA_2-like"/>
</dbReference>
<dbReference type="SMART" id="SM00278">
    <property type="entry name" value="HhH1"/>
    <property type="match status" value="3"/>
</dbReference>
<evidence type="ECO:0000256" key="10">
    <source>
        <dbReference type="ARBA" id="ARBA00023204"/>
    </source>
</evidence>
<dbReference type="NCBIfam" id="NF005932">
    <property type="entry name" value="PRK07956.1"/>
    <property type="match status" value="1"/>
</dbReference>
<keyword evidence="3 14" id="KW-0436">Ligase</keyword>
<dbReference type="Pfam" id="PF00533">
    <property type="entry name" value="BRCT"/>
    <property type="match status" value="1"/>
</dbReference>
<dbReference type="Gene3D" id="2.40.50.140">
    <property type="entry name" value="Nucleic acid-binding proteins"/>
    <property type="match status" value="1"/>
</dbReference>
<dbReference type="InterPro" id="IPR001679">
    <property type="entry name" value="DNA_ligase"/>
</dbReference>
<dbReference type="SUPFAM" id="SSF56091">
    <property type="entry name" value="DNA ligase/mRNA capping enzyme, catalytic domain"/>
    <property type="match status" value="1"/>
</dbReference>
<keyword evidence="9" id="KW-0520">NAD</keyword>
<dbReference type="PIRSF" id="PIRSF001604">
    <property type="entry name" value="LigA"/>
    <property type="match status" value="1"/>
</dbReference>
<dbReference type="CDD" id="cd17748">
    <property type="entry name" value="BRCT_DNA_ligase_like"/>
    <property type="match status" value="1"/>
</dbReference>
<dbReference type="InterPro" id="IPR036420">
    <property type="entry name" value="BRCT_dom_sf"/>
</dbReference>
<evidence type="ECO:0000256" key="8">
    <source>
        <dbReference type="ARBA" id="ARBA00022842"/>
    </source>
</evidence>
<dbReference type="EC" id="6.5.1.2" evidence="2"/>
<dbReference type="Gene3D" id="1.10.287.610">
    <property type="entry name" value="Helix hairpin bin"/>
    <property type="match status" value="1"/>
</dbReference>
<evidence type="ECO:0000256" key="2">
    <source>
        <dbReference type="ARBA" id="ARBA00012722"/>
    </source>
</evidence>
<keyword evidence="7" id="KW-0862">Zinc</keyword>
<dbReference type="InterPro" id="IPR013839">
    <property type="entry name" value="DNAligase_adenylation"/>
</dbReference>
<dbReference type="InterPro" id="IPR012340">
    <property type="entry name" value="NA-bd_OB-fold"/>
</dbReference>
<evidence type="ECO:0000256" key="3">
    <source>
        <dbReference type="ARBA" id="ARBA00022598"/>
    </source>
</evidence>
<dbReference type="PROSITE" id="PS50172">
    <property type="entry name" value="BRCT"/>
    <property type="match status" value="1"/>
</dbReference>
<dbReference type="GO" id="GO:0003911">
    <property type="term" value="F:DNA ligase (NAD+) activity"/>
    <property type="evidence" value="ECO:0007669"/>
    <property type="project" value="UniProtKB-EC"/>
</dbReference>
<keyword evidence="10" id="KW-0234">DNA repair</keyword>
<reference evidence="14" key="1">
    <citation type="journal article" date="2006" name="Nature">
        <title>Proteorhodopsin lateral gene transfer between marine planktonic Bacteria and Archaea.</title>
        <authorList>
            <person name="Frigaard N.U."/>
            <person name="Martinez A."/>
            <person name="Mincer T.J."/>
            <person name="DeLong E.F."/>
        </authorList>
    </citation>
    <scope>NUCLEOTIDE SEQUENCE</scope>
</reference>
<evidence type="ECO:0000256" key="9">
    <source>
        <dbReference type="ARBA" id="ARBA00023027"/>
    </source>
</evidence>
<comment type="catalytic activity">
    <reaction evidence="11">
        <text>NAD(+) + (deoxyribonucleotide)n-3'-hydroxyl + 5'-phospho-(deoxyribonucleotide)m = (deoxyribonucleotide)n+m + AMP + beta-nicotinamide D-nucleotide.</text>
        <dbReference type="EC" id="6.5.1.2"/>
    </reaction>
</comment>
<dbReference type="GO" id="GO:0006281">
    <property type="term" value="P:DNA repair"/>
    <property type="evidence" value="ECO:0007669"/>
    <property type="project" value="UniProtKB-KW"/>
</dbReference>
<feature type="compositionally biased region" description="Polar residues" evidence="12">
    <location>
        <begin position="696"/>
        <end position="707"/>
    </location>
</feature>
<dbReference type="InterPro" id="IPR001357">
    <property type="entry name" value="BRCT_dom"/>
</dbReference>
<dbReference type="NCBIfam" id="TIGR00575">
    <property type="entry name" value="dnlj"/>
    <property type="match status" value="1"/>
</dbReference>
<dbReference type="GO" id="GO:0046872">
    <property type="term" value="F:metal ion binding"/>
    <property type="evidence" value="ECO:0007669"/>
    <property type="project" value="UniProtKB-KW"/>
</dbReference>
<evidence type="ECO:0000256" key="6">
    <source>
        <dbReference type="ARBA" id="ARBA00022763"/>
    </source>
</evidence>
<evidence type="ECO:0000259" key="13">
    <source>
        <dbReference type="PROSITE" id="PS50172"/>
    </source>
</evidence>
<organism evidence="14">
    <name type="scientific">uncultured organism HF70_19B12</name>
    <dbReference type="NCBI Taxonomy" id="357602"/>
    <lineage>
        <taxon>unclassified sequences</taxon>
        <taxon>environmental samples</taxon>
    </lineage>
</organism>
<dbReference type="SMART" id="SM00292">
    <property type="entry name" value="BRCT"/>
    <property type="match status" value="1"/>
</dbReference>
<keyword evidence="5" id="KW-0479">Metal-binding</keyword>
<evidence type="ECO:0000256" key="1">
    <source>
        <dbReference type="ARBA" id="ARBA00004067"/>
    </source>
</evidence>
<keyword evidence="6" id="KW-0227">DNA damage</keyword>